<dbReference type="AlphaFoldDB" id="D8SFG4"/>
<reference evidence="1 2" key="1">
    <citation type="journal article" date="2011" name="Science">
        <title>The Selaginella genome identifies genetic changes associated with the evolution of vascular plants.</title>
        <authorList>
            <person name="Banks J.A."/>
            <person name="Nishiyama T."/>
            <person name="Hasebe M."/>
            <person name="Bowman J.L."/>
            <person name="Gribskov M."/>
            <person name="dePamphilis C."/>
            <person name="Albert V.A."/>
            <person name="Aono N."/>
            <person name="Aoyama T."/>
            <person name="Ambrose B.A."/>
            <person name="Ashton N.W."/>
            <person name="Axtell M.J."/>
            <person name="Barker E."/>
            <person name="Barker M.S."/>
            <person name="Bennetzen J.L."/>
            <person name="Bonawitz N.D."/>
            <person name="Chapple C."/>
            <person name="Cheng C."/>
            <person name="Correa L.G."/>
            <person name="Dacre M."/>
            <person name="DeBarry J."/>
            <person name="Dreyer I."/>
            <person name="Elias M."/>
            <person name="Engstrom E.M."/>
            <person name="Estelle M."/>
            <person name="Feng L."/>
            <person name="Finet C."/>
            <person name="Floyd S.K."/>
            <person name="Frommer W.B."/>
            <person name="Fujita T."/>
            <person name="Gramzow L."/>
            <person name="Gutensohn M."/>
            <person name="Harholt J."/>
            <person name="Hattori M."/>
            <person name="Heyl A."/>
            <person name="Hirai T."/>
            <person name="Hiwatashi Y."/>
            <person name="Ishikawa M."/>
            <person name="Iwata M."/>
            <person name="Karol K.G."/>
            <person name="Koehler B."/>
            <person name="Kolukisaoglu U."/>
            <person name="Kubo M."/>
            <person name="Kurata T."/>
            <person name="Lalonde S."/>
            <person name="Li K."/>
            <person name="Li Y."/>
            <person name="Litt A."/>
            <person name="Lyons E."/>
            <person name="Manning G."/>
            <person name="Maruyama T."/>
            <person name="Michael T.P."/>
            <person name="Mikami K."/>
            <person name="Miyazaki S."/>
            <person name="Morinaga S."/>
            <person name="Murata T."/>
            <person name="Mueller-Roeber B."/>
            <person name="Nelson D.R."/>
            <person name="Obara M."/>
            <person name="Oguri Y."/>
            <person name="Olmstead R.G."/>
            <person name="Onodera N."/>
            <person name="Petersen B.L."/>
            <person name="Pils B."/>
            <person name="Prigge M."/>
            <person name="Rensing S.A."/>
            <person name="Riano-Pachon D.M."/>
            <person name="Roberts A.W."/>
            <person name="Sato Y."/>
            <person name="Scheller H.V."/>
            <person name="Schulz B."/>
            <person name="Schulz C."/>
            <person name="Shakirov E.V."/>
            <person name="Shibagaki N."/>
            <person name="Shinohara N."/>
            <person name="Shippen D.E."/>
            <person name="Soerensen I."/>
            <person name="Sotooka R."/>
            <person name="Sugimoto N."/>
            <person name="Sugita M."/>
            <person name="Sumikawa N."/>
            <person name="Tanurdzic M."/>
            <person name="Theissen G."/>
            <person name="Ulvskov P."/>
            <person name="Wakazuki S."/>
            <person name="Weng J.K."/>
            <person name="Willats W.W."/>
            <person name="Wipf D."/>
            <person name="Wolf P.G."/>
            <person name="Yang L."/>
            <person name="Zimmer A.D."/>
            <person name="Zhu Q."/>
            <person name="Mitros T."/>
            <person name="Hellsten U."/>
            <person name="Loque D."/>
            <person name="Otillar R."/>
            <person name="Salamov A."/>
            <person name="Schmutz J."/>
            <person name="Shapiro H."/>
            <person name="Lindquist E."/>
            <person name="Lucas S."/>
            <person name="Rokhsar D."/>
            <person name="Grigoriev I.V."/>
        </authorList>
    </citation>
    <scope>NUCLEOTIDE SEQUENCE [LARGE SCALE GENOMIC DNA]</scope>
</reference>
<proteinExistence type="predicted"/>
<gene>
    <name evidence="1" type="ORF">SELMODRAFT_421495</name>
</gene>
<accession>D8SFG4</accession>
<evidence type="ECO:0000313" key="1">
    <source>
        <dbReference type="EMBL" id="EFJ16835.1"/>
    </source>
</evidence>
<dbReference type="InParanoid" id="D8SFG4"/>
<dbReference type="Proteomes" id="UP000001514">
    <property type="component" value="Unassembled WGS sequence"/>
</dbReference>
<dbReference type="HOGENOM" id="CLU_516227_0_0_1"/>
<dbReference type="Gramene" id="EFJ16835">
    <property type="protein sequence ID" value="EFJ16835"/>
    <property type="gene ID" value="SELMODRAFT_421495"/>
</dbReference>
<name>D8SFG4_SELML</name>
<sequence>MAAGLARGSRPVRVRKYHSVAQPSWKDYRCYKSLVGLLMGRLSFRVEYHMDMILDFSFYQRFARVVDGSDIRLLNQRIRVFNYPILFMENFFIGEGDPYFDYPGPAPGKEWVARLTPLLDEWDRLPTEELWPAIEFAQRLACAAERDVFAASETSLTSFKDWRDGVRRVAMDSNLQWECGMSDYGFKSLAKCVSGSKREYDFVPSDELGAKSYSIAKDAPERAQKVVEAGAPMDPSWLPLAVSQLPVVTRLVEHQGRMLDEFCGLKTLSVLASTTMERVIKLRVFPGTLTPKGFCCTGVHQTCSICCKLDLESQRRTASMCSSAAQCATIPNAEFTTLLVVRVFIRKLQLQGYKLKEYNHRLTQTRAGWSSNGCGEIHQCKRGEAFSGYDPSKYQVKFGGTLDVDESNNADFAAEVAVNVLLLPFGDQTRTIQNTSSLAQPRAGRNSNGCGEIHQSKRVKRLLLLQLPNLFWENFFIGEADPYFDYPGPAPGKDMGAAPLPAAGRVGRSANRGAVAVDGVCAEAGMCS</sequence>
<organism evidence="2">
    <name type="scientific">Selaginella moellendorffii</name>
    <name type="common">Spikemoss</name>
    <dbReference type="NCBI Taxonomy" id="88036"/>
    <lineage>
        <taxon>Eukaryota</taxon>
        <taxon>Viridiplantae</taxon>
        <taxon>Streptophyta</taxon>
        <taxon>Embryophyta</taxon>
        <taxon>Tracheophyta</taxon>
        <taxon>Lycopodiopsida</taxon>
        <taxon>Selaginellales</taxon>
        <taxon>Selaginellaceae</taxon>
        <taxon>Selaginella</taxon>
    </lineage>
</organism>
<evidence type="ECO:0000313" key="2">
    <source>
        <dbReference type="Proteomes" id="UP000001514"/>
    </source>
</evidence>
<keyword evidence="2" id="KW-1185">Reference proteome</keyword>
<dbReference type="KEGG" id="smo:SELMODRAFT_421495"/>
<protein>
    <submittedName>
        <fullName evidence="1">Uncharacterized protein</fullName>
    </submittedName>
</protein>
<dbReference type="EMBL" id="GL377617">
    <property type="protein sequence ID" value="EFJ16835.1"/>
    <property type="molecule type" value="Genomic_DNA"/>
</dbReference>